<dbReference type="RefSeq" id="WP_257719473.1">
    <property type="nucleotide sequence ID" value="NZ_JANJOU010000043.1"/>
</dbReference>
<gene>
    <name evidence="2" type="ORF">NRP21_27615</name>
</gene>
<dbReference type="Pfam" id="PF03401">
    <property type="entry name" value="TctC"/>
    <property type="match status" value="1"/>
</dbReference>
<evidence type="ECO:0000313" key="3">
    <source>
        <dbReference type="Proteomes" id="UP001524642"/>
    </source>
</evidence>
<dbReference type="EMBL" id="JANJOU010000043">
    <property type="protein sequence ID" value="MCR0985826.1"/>
    <property type="molecule type" value="Genomic_DNA"/>
</dbReference>
<sequence length="279" mass="29314">MIARLMAPELQFLWGQPVIIENRPGANAIVATEAAARAAPDGHTLLLAAGNHTTNPAVYARLPYDTERDFAPVAVAALAPTVLLVNPATPYRTVAELVAAAKARPGAIGYATSGTGGVGHFAGEMLKQAAGVDLPHVAYRGTAPALQDLVSGVVPVSFATLSTALPLIRDNRLRPVAIATASRLPMLPGVPSFVEAGYAGFEATSVWYGLMAPAGLSPDLVRRLADDAAAVLRKPELREKFEAQACIPGDEGPAAFSERIRRELPLWEDLARASSIRVD</sequence>
<organism evidence="2 3">
    <name type="scientific">Roseomonas populi</name>
    <dbReference type="NCBI Taxonomy" id="3121582"/>
    <lineage>
        <taxon>Bacteria</taxon>
        <taxon>Pseudomonadati</taxon>
        <taxon>Pseudomonadota</taxon>
        <taxon>Alphaproteobacteria</taxon>
        <taxon>Acetobacterales</taxon>
        <taxon>Roseomonadaceae</taxon>
        <taxon>Roseomonas</taxon>
    </lineage>
</organism>
<keyword evidence="3" id="KW-1185">Reference proteome</keyword>
<reference evidence="2 3" key="1">
    <citation type="submission" date="2022-06" db="EMBL/GenBank/DDBJ databases">
        <title>Roseomonas CN29.</title>
        <authorList>
            <person name="Cheng Y."/>
            <person name="He X."/>
        </authorList>
    </citation>
    <scope>NUCLEOTIDE SEQUENCE [LARGE SCALE GENOMIC DNA]</scope>
    <source>
        <strain evidence="2 3">CN29</strain>
    </source>
</reference>
<name>A0ABT1XCG7_9PROT</name>
<dbReference type="PANTHER" id="PTHR42928">
    <property type="entry name" value="TRICARBOXYLATE-BINDING PROTEIN"/>
    <property type="match status" value="1"/>
</dbReference>
<dbReference type="PIRSF" id="PIRSF017082">
    <property type="entry name" value="YflP"/>
    <property type="match status" value="1"/>
</dbReference>
<dbReference type="SUPFAM" id="SSF53850">
    <property type="entry name" value="Periplasmic binding protein-like II"/>
    <property type="match status" value="1"/>
</dbReference>
<accession>A0ABT1XCG7</accession>
<dbReference type="InterPro" id="IPR005064">
    <property type="entry name" value="BUG"/>
</dbReference>
<proteinExistence type="inferred from homology"/>
<dbReference type="InterPro" id="IPR042100">
    <property type="entry name" value="Bug_dom1"/>
</dbReference>
<dbReference type="Gene3D" id="3.40.190.150">
    <property type="entry name" value="Bordetella uptake gene, domain 1"/>
    <property type="match status" value="1"/>
</dbReference>
<dbReference type="Proteomes" id="UP001524642">
    <property type="component" value="Unassembled WGS sequence"/>
</dbReference>
<comment type="similarity">
    <text evidence="1">Belongs to the UPF0065 (bug) family.</text>
</comment>
<evidence type="ECO:0000256" key="1">
    <source>
        <dbReference type="ARBA" id="ARBA00006987"/>
    </source>
</evidence>
<protein>
    <submittedName>
        <fullName evidence="2">Tripartite tricarboxylate transporter substrate-binding protein</fullName>
    </submittedName>
</protein>
<dbReference type="PANTHER" id="PTHR42928:SF5">
    <property type="entry name" value="BLR1237 PROTEIN"/>
    <property type="match status" value="1"/>
</dbReference>
<comment type="caution">
    <text evidence="2">The sequence shown here is derived from an EMBL/GenBank/DDBJ whole genome shotgun (WGS) entry which is preliminary data.</text>
</comment>
<dbReference type="Gene3D" id="3.40.190.10">
    <property type="entry name" value="Periplasmic binding protein-like II"/>
    <property type="match status" value="1"/>
</dbReference>
<evidence type="ECO:0000313" key="2">
    <source>
        <dbReference type="EMBL" id="MCR0985826.1"/>
    </source>
</evidence>